<comment type="caution">
    <text evidence="2">The sequence shown here is derived from an EMBL/GenBank/DDBJ whole genome shotgun (WGS) entry which is preliminary data.</text>
</comment>
<reference evidence="2 3" key="1">
    <citation type="submission" date="2024-06" db="EMBL/GenBank/DDBJ databases">
        <authorList>
            <person name="Kraege A."/>
            <person name="Thomma B."/>
        </authorList>
    </citation>
    <scope>NUCLEOTIDE SEQUENCE [LARGE SCALE GENOMIC DNA]</scope>
</reference>
<protein>
    <submittedName>
        <fullName evidence="2">G5317 protein</fullName>
    </submittedName>
</protein>
<gene>
    <name evidence="2" type="primary">g5317</name>
    <name evidence="2" type="ORF">VP750_LOCUS4547</name>
</gene>
<dbReference type="SMART" id="SM00849">
    <property type="entry name" value="Lactamase_B"/>
    <property type="match status" value="1"/>
</dbReference>
<dbReference type="SUPFAM" id="SSF56281">
    <property type="entry name" value="Metallo-hydrolase/oxidoreductase"/>
    <property type="match status" value="1"/>
</dbReference>
<dbReference type="InterPro" id="IPR050855">
    <property type="entry name" value="NDM-1-like"/>
</dbReference>
<dbReference type="PANTHER" id="PTHR42951">
    <property type="entry name" value="METALLO-BETA-LACTAMASE DOMAIN-CONTAINING"/>
    <property type="match status" value="1"/>
</dbReference>
<dbReference type="Pfam" id="PF00753">
    <property type="entry name" value="Lactamase_B"/>
    <property type="match status" value="1"/>
</dbReference>
<proteinExistence type="predicted"/>
<evidence type="ECO:0000259" key="1">
    <source>
        <dbReference type="SMART" id="SM00849"/>
    </source>
</evidence>
<feature type="domain" description="Metallo-beta-lactamase" evidence="1">
    <location>
        <begin position="63"/>
        <end position="275"/>
    </location>
</feature>
<accession>A0ABP1FSJ2</accession>
<sequence>MGYRLPILLAVVVGFSGLLLFRKSQLSSPLQQSPHDGTFRKIADNLSRQGYVWHVPIANRKVELYVFLLQFGTDYLLIDAGPPGEEYAEFFIKGLKKEIGSGHLRLVVLTHGHIDHVGALPALKQAYPEAHVAFHTEESPYLTGEALYKDVPSDNKEYNLITHDVSAALPESRVLHLKGSSGDVADAVSPTGRAPKWLPPRDALQFYHMPGHAPGQVVYLHTPSGSLVAGDTFTNTGQPPALGLPPPRVTPNVTRARLSAKALAALQFKTAFCTHDSATGVSRPELQKWTQSL</sequence>
<dbReference type="Gene3D" id="3.60.15.10">
    <property type="entry name" value="Ribonuclease Z/Hydroxyacylglutathione hydrolase-like"/>
    <property type="match status" value="1"/>
</dbReference>
<evidence type="ECO:0000313" key="3">
    <source>
        <dbReference type="Proteomes" id="UP001497392"/>
    </source>
</evidence>
<organism evidence="2 3">
    <name type="scientific">Coccomyxa viridis</name>
    <dbReference type="NCBI Taxonomy" id="1274662"/>
    <lineage>
        <taxon>Eukaryota</taxon>
        <taxon>Viridiplantae</taxon>
        <taxon>Chlorophyta</taxon>
        <taxon>core chlorophytes</taxon>
        <taxon>Trebouxiophyceae</taxon>
        <taxon>Trebouxiophyceae incertae sedis</taxon>
        <taxon>Coccomyxaceae</taxon>
        <taxon>Coccomyxa</taxon>
    </lineage>
</organism>
<dbReference type="Proteomes" id="UP001497392">
    <property type="component" value="Unassembled WGS sequence"/>
</dbReference>
<dbReference type="InterPro" id="IPR001279">
    <property type="entry name" value="Metallo-B-lactamas"/>
</dbReference>
<dbReference type="PANTHER" id="PTHR42951:SF17">
    <property type="entry name" value="METALLO-BETA-LACTAMASE DOMAIN-CONTAINING PROTEIN"/>
    <property type="match status" value="1"/>
</dbReference>
<dbReference type="EMBL" id="CAXHTA020000007">
    <property type="protein sequence ID" value="CAL5222888.1"/>
    <property type="molecule type" value="Genomic_DNA"/>
</dbReference>
<evidence type="ECO:0000313" key="2">
    <source>
        <dbReference type="EMBL" id="CAL5222888.1"/>
    </source>
</evidence>
<dbReference type="InterPro" id="IPR036866">
    <property type="entry name" value="RibonucZ/Hydroxyglut_hydro"/>
</dbReference>
<name>A0ABP1FSJ2_9CHLO</name>
<keyword evidence="3" id="KW-1185">Reference proteome</keyword>